<evidence type="ECO:0000256" key="8">
    <source>
        <dbReference type="ARBA" id="ARBA00059992"/>
    </source>
</evidence>
<evidence type="ECO:0000256" key="6">
    <source>
        <dbReference type="ARBA" id="ARBA00025911"/>
    </source>
</evidence>
<dbReference type="eggNOG" id="KOG1657">
    <property type="taxonomic scope" value="Eukaryota"/>
</dbReference>
<evidence type="ECO:0000313" key="10">
    <source>
        <dbReference type="EMBL" id="ONI17267.1"/>
    </source>
</evidence>
<dbReference type="PANTHER" id="PTHR10252:SF124">
    <property type="entry name" value="NUCLEAR TRANSCRIPTION FACTOR Y SUBUNIT C-10"/>
    <property type="match status" value="1"/>
</dbReference>
<comment type="function">
    <text evidence="8">Stimulates the transcription of various genes by recognizing and binding to a CCAAT motif in promoters.</text>
</comment>
<keyword evidence="3" id="KW-0238">DNA-binding</keyword>
<evidence type="ECO:0000256" key="1">
    <source>
        <dbReference type="ARBA" id="ARBA00004123"/>
    </source>
</evidence>
<evidence type="ECO:0000256" key="4">
    <source>
        <dbReference type="ARBA" id="ARBA00023163"/>
    </source>
</evidence>
<feature type="domain" description="Transcription factor CBF/NF-Y/archaeal histone" evidence="9">
    <location>
        <begin position="120"/>
        <end position="180"/>
    </location>
</feature>
<proteinExistence type="inferred from homology"/>
<evidence type="ECO:0000256" key="2">
    <source>
        <dbReference type="ARBA" id="ARBA00023015"/>
    </source>
</evidence>
<dbReference type="GO" id="GO:0006355">
    <property type="term" value="P:regulation of DNA-templated transcription"/>
    <property type="evidence" value="ECO:0000318"/>
    <property type="project" value="GO_Central"/>
</dbReference>
<evidence type="ECO:0000313" key="11">
    <source>
        <dbReference type="Proteomes" id="UP000006882"/>
    </source>
</evidence>
<dbReference type="Pfam" id="PF00808">
    <property type="entry name" value="CBFD_NFYB_HMF"/>
    <property type="match status" value="1"/>
</dbReference>
<dbReference type="AlphaFoldDB" id="A0A251Q0B0"/>
<keyword evidence="11" id="KW-1185">Reference proteome</keyword>
<keyword evidence="4" id="KW-0804">Transcription</keyword>
<dbReference type="FunFam" id="1.10.20.10:FF:000062">
    <property type="entry name" value="Nuclear transcription factor Y subunit C"/>
    <property type="match status" value="1"/>
</dbReference>
<dbReference type="Proteomes" id="UP000006882">
    <property type="component" value="Chromosome G3"/>
</dbReference>
<protein>
    <recommendedName>
        <fullName evidence="9">Transcription factor CBF/NF-Y/archaeal histone domain-containing protein</fullName>
    </recommendedName>
</protein>
<dbReference type="SMR" id="A0A251Q0B0"/>
<dbReference type="EMBL" id="CM007653">
    <property type="protein sequence ID" value="ONI17267.1"/>
    <property type="molecule type" value="Genomic_DNA"/>
</dbReference>
<evidence type="ECO:0000256" key="5">
    <source>
        <dbReference type="ARBA" id="ARBA00023242"/>
    </source>
</evidence>
<comment type="subcellular location">
    <subcellularLocation>
        <location evidence="1">Nucleus</location>
    </subcellularLocation>
</comment>
<dbReference type="GO" id="GO:0005634">
    <property type="term" value="C:nucleus"/>
    <property type="evidence" value="ECO:0000318"/>
    <property type="project" value="GO_Central"/>
</dbReference>
<dbReference type="STRING" id="3760.A0A251Q0B0"/>
<evidence type="ECO:0000259" key="9">
    <source>
        <dbReference type="Pfam" id="PF00808"/>
    </source>
</evidence>
<name>A0A251Q0B0_PRUPE</name>
<dbReference type="GO" id="GO:0000976">
    <property type="term" value="F:transcription cis-regulatory region binding"/>
    <property type="evidence" value="ECO:0000318"/>
    <property type="project" value="GO_Central"/>
</dbReference>
<accession>A0A251Q0B0</accession>
<dbReference type="InterPro" id="IPR009072">
    <property type="entry name" value="Histone-fold"/>
</dbReference>
<organism evidence="10 11">
    <name type="scientific">Prunus persica</name>
    <name type="common">Peach</name>
    <name type="synonym">Amygdalus persica</name>
    <dbReference type="NCBI Taxonomy" id="3760"/>
    <lineage>
        <taxon>Eukaryota</taxon>
        <taxon>Viridiplantae</taxon>
        <taxon>Streptophyta</taxon>
        <taxon>Embryophyta</taxon>
        <taxon>Tracheophyta</taxon>
        <taxon>Spermatophyta</taxon>
        <taxon>Magnoliopsida</taxon>
        <taxon>eudicotyledons</taxon>
        <taxon>Gunneridae</taxon>
        <taxon>Pentapetalae</taxon>
        <taxon>rosids</taxon>
        <taxon>fabids</taxon>
        <taxon>Rosales</taxon>
        <taxon>Rosaceae</taxon>
        <taxon>Amygdaloideae</taxon>
        <taxon>Amygdaleae</taxon>
        <taxon>Prunus</taxon>
    </lineage>
</organism>
<dbReference type="CDD" id="cd22908">
    <property type="entry name" value="HFD_NFYC-like"/>
    <property type="match status" value="1"/>
</dbReference>
<evidence type="ECO:0000256" key="3">
    <source>
        <dbReference type="ARBA" id="ARBA00023125"/>
    </source>
</evidence>
<keyword evidence="2" id="KW-0805">Transcription regulation</keyword>
<evidence type="ECO:0000256" key="7">
    <source>
        <dbReference type="ARBA" id="ARBA00038129"/>
    </source>
</evidence>
<dbReference type="InterPro" id="IPR050568">
    <property type="entry name" value="Transcr_DNA_Rep_Reg"/>
</dbReference>
<dbReference type="GO" id="GO:0046982">
    <property type="term" value="F:protein heterodimerization activity"/>
    <property type="evidence" value="ECO:0007669"/>
    <property type="project" value="InterPro"/>
</dbReference>
<keyword evidence="5" id="KW-0539">Nucleus</keyword>
<dbReference type="PANTHER" id="PTHR10252">
    <property type="entry name" value="HISTONE-LIKE TRANSCRIPTION FACTOR CCAAT-RELATED"/>
    <property type="match status" value="1"/>
</dbReference>
<sequence length="211" mass="24528">MDIPMGNLTSHENQVTELETFEAFETRNELARQFRPVLMDVNHSINITPSSNTSPEMHGFMSTGSFELRNYYSHPSSREEADQEAKQSSFTELQKEEIEIFWNQQLFEIQNTTVAKAHHELPLARVKRVMKSDGQVKKVSSETPVLFSKACELFIMELTLRSWLHTERSKRRTLQHCDTARAIMQDELLHFLVHAVPPLNSIARDYFEDDE</sequence>
<dbReference type="Gramene" id="ONI17267">
    <property type="protein sequence ID" value="ONI17267"/>
    <property type="gene ID" value="PRUPE_3G149300"/>
</dbReference>
<reference evidence="10 11" key="1">
    <citation type="journal article" date="2013" name="Nat. Genet.">
        <title>The high-quality draft genome of peach (Prunus persica) identifies unique patterns of genetic diversity, domestication and genome evolution.</title>
        <authorList>
            <consortium name="International Peach Genome Initiative"/>
            <person name="Verde I."/>
            <person name="Abbott A.G."/>
            <person name="Scalabrin S."/>
            <person name="Jung S."/>
            <person name="Shu S."/>
            <person name="Marroni F."/>
            <person name="Zhebentyayeva T."/>
            <person name="Dettori M.T."/>
            <person name="Grimwood J."/>
            <person name="Cattonaro F."/>
            <person name="Zuccolo A."/>
            <person name="Rossini L."/>
            <person name="Jenkins J."/>
            <person name="Vendramin E."/>
            <person name="Meisel L.A."/>
            <person name="Decroocq V."/>
            <person name="Sosinski B."/>
            <person name="Prochnik S."/>
            <person name="Mitros T."/>
            <person name="Policriti A."/>
            <person name="Cipriani G."/>
            <person name="Dondini L."/>
            <person name="Ficklin S."/>
            <person name="Goodstein D.M."/>
            <person name="Xuan P."/>
            <person name="Del Fabbro C."/>
            <person name="Aramini V."/>
            <person name="Copetti D."/>
            <person name="Gonzalez S."/>
            <person name="Horner D.S."/>
            <person name="Falchi R."/>
            <person name="Lucas S."/>
            <person name="Mica E."/>
            <person name="Maldonado J."/>
            <person name="Lazzari B."/>
            <person name="Bielenberg D."/>
            <person name="Pirona R."/>
            <person name="Miculan M."/>
            <person name="Barakat A."/>
            <person name="Testolin R."/>
            <person name="Stella A."/>
            <person name="Tartarini S."/>
            <person name="Tonutti P."/>
            <person name="Arus P."/>
            <person name="Orellana A."/>
            <person name="Wells C."/>
            <person name="Main D."/>
            <person name="Vizzotto G."/>
            <person name="Silva H."/>
            <person name="Salamini F."/>
            <person name="Schmutz J."/>
            <person name="Morgante M."/>
            <person name="Rokhsar D.S."/>
        </authorList>
    </citation>
    <scope>NUCLEOTIDE SEQUENCE [LARGE SCALE GENOMIC DNA]</scope>
    <source>
        <strain evidence="11">cv. Nemared</strain>
    </source>
</reference>
<comment type="subunit">
    <text evidence="6">Heterotrimeric transcription factor composed of three components, NF-YA, NF-YB and NF-YC. NF-YB and NF-YC must interact and dimerize for NF-YA association and DNA binding.</text>
</comment>
<gene>
    <name evidence="10" type="ORF">PRUPE_3G149300</name>
</gene>
<dbReference type="Gene3D" id="1.10.20.10">
    <property type="entry name" value="Histone, subunit A"/>
    <property type="match status" value="1"/>
</dbReference>
<dbReference type="InterPro" id="IPR003958">
    <property type="entry name" value="CBFA_NFYB_domain"/>
</dbReference>
<comment type="similarity">
    <text evidence="7">Belongs to the NFYC/HAP5 subunit family.</text>
</comment>
<dbReference type="SUPFAM" id="SSF47113">
    <property type="entry name" value="Histone-fold"/>
    <property type="match status" value="1"/>
</dbReference>